<accession>A0A1I1Q508</accession>
<reference evidence="3" key="1">
    <citation type="submission" date="2016-10" db="EMBL/GenBank/DDBJ databases">
        <authorList>
            <person name="Varghese N."/>
            <person name="Submissions S."/>
        </authorList>
    </citation>
    <scope>NUCLEOTIDE SEQUENCE [LARGE SCALE GENOMIC DNA]</scope>
    <source>
        <strain evidence="3">CGMCC 1.12041</strain>
    </source>
</reference>
<keyword evidence="3" id="KW-1185">Reference proteome</keyword>
<dbReference type="EMBL" id="FOLD01000017">
    <property type="protein sequence ID" value="SFD14948.1"/>
    <property type="molecule type" value="Genomic_DNA"/>
</dbReference>
<evidence type="ECO:0000256" key="1">
    <source>
        <dbReference type="SAM" id="SignalP"/>
    </source>
</evidence>
<organism evidence="2 3">
    <name type="scientific">Massilia yuzhufengensis</name>
    <dbReference type="NCBI Taxonomy" id="1164594"/>
    <lineage>
        <taxon>Bacteria</taxon>
        <taxon>Pseudomonadati</taxon>
        <taxon>Pseudomonadota</taxon>
        <taxon>Betaproteobacteria</taxon>
        <taxon>Burkholderiales</taxon>
        <taxon>Oxalobacteraceae</taxon>
        <taxon>Telluria group</taxon>
        <taxon>Massilia</taxon>
    </lineage>
</organism>
<keyword evidence="1" id="KW-0732">Signal</keyword>
<sequence length="275" mass="28758">MRAILVLCSLLLTSLAPVRAAAALPDGCGPVADPQQIARTAHIILLGEMHGTREYPALAARLACAALDDGRAVTLALEMPQEEQARLAAYAASSGDDEASAALTAGSWFWNKVRDGRASGAMLMLVEQARRWRAQGKPVSIIAIDKPRGAPGTRDEHMAARVRSAAQAAPRGLVIALTGNMHNRLTSFEQPGHPVAIDTPMGMLLRDLAPLSLGDLAGRGEFFGCMPDCRVHGSEQRGAALAVPVITAARAPGPYTHTVALGATSASLPALDALR</sequence>
<dbReference type="Gene3D" id="3.40.50.11550">
    <property type="match status" value="1"/>
</dbReference>
<feature type="chain" id="PRO_5011515078" description="Haem-binding uptake, Tiki superfamily, ChaN" evidence="1">
    <location>
        <begin position="21"/>
        <end position="275"/>
    </location>
</feature>
<dbReference type="OrthoDB" id="1409169at2"/>
<feature type="signal peptide" evidence="1">
    <location>
        <begin position="1"/>
        <end position="20"/>
    </location>
</feature>
<name>A0A1I1Q508_9BURK</name>
<evidence type="ECO:0008006" key="4">
    <source>
        <dbReference type="Google" id="ProtNLM"/>
    </source>
</evidence>
<evidence type="ECO:0000313" key="2">
    <source>
        <dbReference type="EMBL" id="SFD14948.1"/>
    </source>
</evidence>
<proteinExistence type="predicted"/>
<dbReference type="AlphaFoldDB" id="A0A1I1Q508"/>
<dbReference type="Proteomes" id="UP000198639">
    <property type="component" value="Unassembled WGS sequence"/>
</dbReference>
<dbReference type="STRING" id="1164594.SAMN05216204_11787"/>
<evidence type="ECO:0000313" key="3">
    <source>
        <dbReference type="Proteomes" id="UP000198639"/>
    </source>
</evidence>
<dbReference type="RefSeq" id="WP_091875368.1">
    <property type="nucleotide sequence ID" value="NZ_FOLD01000017.1"/>
</dbReference>
<dbReference type="SUPFAM" id="SSF159501">
    <property type="entry name" value="EreA/ChaN-like"/>
    <property type="match status" value="1"/>
</dbReference>
<protein>
    <recommendedName>
        <fullName evidence="4">Haem-binding uptake, Tiki superfamily, ChaN</fullName>
    </recommendedName>
</protein>
<gene>
    <name evidence="2" type="ORF">SAMN05216204_11787</name>
</gene>